<evidence type="ECO:0000313" key="2">
    <source>
        <dbReference type="EMBL" id="KAH6689695.1"/>
    </source>
</evidence>
<sequence length="238" mass="25747">MPEDAPEAQELQMRQARHSDVGFDGSAPESHSIYDALKANPRQRKRKMIDGAEVPLTGSVRTPRRSLPPPTPATSLPLNGHATAVFQPLPDVNEILPMPTPVAQARAPASKQTGSDKENHSMLSPQIVSEITYAPTHHLRLAPIQSRPPPLTFQAGIEIPHAKLQPLEPLSPPPGPPAAMTPTVGRPEPGHVLGQTAFAINDSLLFHFRSPPRLWTPEDQLREEAAAIALSSLKTGLR</sequence>
<organism evidence="2 3">
    <name type="scientific">Plectosphaerella plurivora</name>
    <dbReference type="NCBI Taxonomy" id="936078"/>
    <lineage>
        <taxon>Eukaryota</taxon>
        <taxon>Fungi</taxon>
        <taxon>Dikarya</taxon>
        <taxon>Ascomycota</taxon>
        <taxon>Pezizomycotina</taxon>
        <taxon>Sordariomycetes</taxon>
        <taxon>Hypocreomycetidae</taxon>
        <taxon>Glomerellales</taxon>
        <taxon>Plectosphaerellaceae</taxon>
        <taxon>Plectosphaerella</taxon>
    </lineage>
</organism>
<reference evidence="2" key="1">
    <citation type="journal article" date="2021" name="Nat. Commun.">
        <title>Genetic determinants of endophytism in the Arabidopsis root mycobiome.</title>
        <authorList>
            <person name="Mesny F."/>
            <person name="Miyauchi S."/>
            <person name="Thiergart T."/>
            <person name="Pickel B."/>
            <person name="Atanasova L."/>
            <person name="Karlsson M."/>
            <person name="Huettel B."/>
            <person name="Barry K.W."/>
            <person name="Haridas S."/>
            <person name="Chen C."/>
            <person name="Bauer D."/>
            <person name="Andreopoulos W."/>
            <person name="Pangilinan J."/>
            <person name="LaButti K."/>
            <person name="Riley R."/>
            <person name="Lipzen A."/>
            <person name="Clum A."/>
            <person name="Drula E."/>
            <person name="Henrissat B."/>
            <person name="Kohler A."/>
            <person name="Grigoriev I.V."/>
            <person name="Martin F.M."/>
            <person name="Hacquard S."/>
        </authorList>
    </citation>
    <scope>NUCLEOTIDE SEQUENCE</scope>
    <source>
        <strain evidence="2">MPI-SDFR-AT-0117</strain>
    </source>
</reference>
<evidence type="ECO:0000256" key="1">
    <source>
        <dbReference type="SAM" id="MobiDB-lite"/>
    </source>
</evidence>
<name>A0A9P8VG49_9PEZI</name>
<feature type="region of interest" description="Disordered" evidence="1">
    <location>
        <begin position="1"/>
        <end position="78"/>
    </location>
</feature>
<dbReference type="EMBL" id="JAGSXJ010000007">
    <property type="protein sequence ID" value="KAH6689695.1"/>
    <property type="molecule type" value="Genomic_DNA"/>
</dbReference>
<evidence type="ECO:0000313" key="3">
    <source>
        <dbReference type="Proteomes" id="UP000770015"/>
    </source>
</evidence>
<comment type="caution">
    <text evidence="2">The sequence shown here is derived from an EMBL/GenBank/DDBJ whole genome shotgun (WGS) entry which is preliminary data.</text>
</comment>
<accession>A0A9P8VG49</accession>
<proteinExistence type="predicted"/>
<dbReference type="AlphaFoldDB" id="A0A9P8VG49"/>
<feature type="region of interest" description="Disordered" evidence="1">
    <location>
        <begin position="165"/>
        <end position="191"/>
    </location>
</feature>
<protein>
    <submittedName>
        <fullName evidence="2">Uncharacterized protein</fullName>
    </submittedName>
</protein>
<dbReference type="Proteomes" id="UP000770015">
    <property type="component" value="Unassembled WGS sequence"/>
</dbReference>
<keyword evidence="3" id="KW-1185">Reference proteome</keyword>
<gene>
    <name evidence="2" type="ORF">F5X68DRAFT_204160</name>
</gene>
<feature type="compositionally biased region" description="Pro residues" evidence="1">
    <location>
        <begin position="169"/>
        <end position="179"/>
    </location>
</feature>